<gene>
    <name evidence="2" type="ORF">NEZAVI_LOCUS2061</name>
</gene>
<accession>A0A9P0E6M3</accession>
<evidence type="ECO:0000256" key="1">
    <source>
        <dbReference type="SAM" id="MobiDB-lite"/>
    </source>
</evidence>
<name>A0A9P0E6M3_NEZVI</name>
<feature type="region of interest" description="Disordered" evidence="1">
    <location>
        <begin position="1"/>
        <end position="45"/>
    </location>
</feature>
<dbReference type="OrthoDB" id="10364857at2759"/>
<evidence type="ECO:0000313" key="2">
    <source>
        <dbReference type="EMBL" id="CAH1390955.1"/>
    </source>
</evidence>
<protein>
    <submittedName>
        <fullName evidence="2">Uncharacterized protein</fullName>
    </submittedName>
</protein>
<reference evidence="2" key="1">
    <citation type="submission" date="2022-01" db="EMBL/GenBank/DDBJ databases">
        <authorList>
            <person name="King R."/>
        </authorList>
    </citation>
    <scope>NUCLEOTIDE SEQUENCE</scope>
</reference>
<organism evidence="2 3">
    <name type="scientific">Nezara viridula</name>
    <name type="common">Southern green stink bug</name>
    <name type="synonym">Cimex viridulus</name>
    <dbReference type="NCBI Taxonomy" id="85310"/>
    <lineage>
        <taxon>Eukaryota</taxon>
        <taxon>Metazoa</taxon>
        <taxon>Ecdysozoa</taxon>
        <taxon>Arthropoda</taxon>
        <taxon>Hexapoda</taxon>
        <taxon>Insecta</taxon>
        <taxon>Pterygota</taxon>
        <taxon>Neoptera</taxon>
        <taxon>Paraneoptera</taxon>
        <taxon>Hemiptera</taxon>
        <taxon>Heteroptera</taxon>
        <taxon>Panheteroptera</taxon>
        <taxon>Pentatomomorpha</taxon>
        <taxon>Pentatomoidea</taxon>
        <taxon>Pentatomidae</taxon>
        <taxon>Pentatominae</taxon>
        <taxon>Nezara</taxon>
    </lineage>
</organism>
<feature type="compositionally biased region" description="Basic and acidic residues" evidence="1">
    <location>
        <begin position="24"/>
        <end position="34"/>
    </location>
</feature>
<dbReference type="AlphaFoldDB" id="A0A9P0E6M3"/>
<sequence>MASSDSKLHEYASRRLASRRRNKKPTDGGRKKEGYCPGQSLAGSGPCHRVLCVPVISSISGAVMDR</sequence>
<dbReference type="Proteomes" id="UP001152798">
    <property type="component" value="Chromosome 1"/>
</dbReference>
<evidence type="ECO:0000313" key="3">
    <source>
        <dbReference type="Proteomes" id="UP001152798"/>
    </source>
</evidence>
<feature type="compositionally biased region" description="Basic and acidic residues" evidence="1">
    <location>
        <begin position="1"/>
        <end position="13"/>
    </location>
</feature>
<proteinExistence type="predicted"/>
<dbReference type="EMBL" id="OV725077">
    <property type="protein sequence ID" value="CAH1390955.1"/>
    <property type="molecule type" value="Genomic_DNA"/>
</dbReference>
<keyword evidence="3" id="KW-1185">Reference proteome</keyword>